<keyword evidence="2" id="KW-1185">Reference proteome</keyword>
<evidence type="ECO:0000313" key="2">
    <source>
        <dbReference type="Proteomes" id="UP000799757"/>
    </source>
</evidence>
<name>A0A6A6XCV6_9PLEO</name>
<reference evidence="1" key="1">
    <citation type="journal article" date="2020" name="Stud. Mycol.">
        <title>101 Dothideomycetes genomes: a test case for predicting lifestyles and emergence of pathogens.</title>
        <authorList>
            <person name="Haridas S."/>
            <person name="Albert R."/>
            <person name="Binder M."/>
            <person name="Bloem J."/>
            <person name="Labutti K."/>
            <person name="Salamov A."/>
            <person name="Andreopoulos B."/>
            <person name="Baker S."/>
            <person name="Barry K."/>
            <person name="Bills G."/>
            <person name="Bluhm B."/>
            <person name="Cannon C."/>
            <person name="Castanera R."/>
            <person name="Culley D."/>
            <person name="Daum C."/>
            <person name="Ezra D."/>
            <person name="Gonzalez J."/>
            <person name="Henrissat B."/>
            <person name="Kuo A."/>
            <person name="Liang C."/>
            <person name="Lipzen A."/>
            <person name="Lutzoni F."/>
            <person name="Magnuson J."/>
            <person name="Mondo S."/>
            <person name="Nolan M."/>
            <person name="Ohm R."/>
            <person name="Pangilinan J."/>
            <person name="Park H.-J."/>
            <person name="Ramirez L."/>
            <person name="Alfaro M."/>
            <person name="Sun H."/>
            <person name="Tritt A."/>
            <person name="Yoshinaga Y."/>
            <person name="Zwiers L.-H."/>
            <person name="Turgeon B."/>
            <person name="Goodwin S."/>
            <person name="Spatafora J."/>
            <person name="Crous P."/>
            <person name="Grigoriev I."/>
        </authorList>
    </citation>
    <scope>NUCLEOTIDE SEQUENCE</scope>
    <source>
        <strain evidence="1">CBS 109.77</strain>
    </source>
</reference>
<organism evidence="1 2">
    <name type="scientific">Melanomma pulvis-pyrius CBS 109.77</name>
    <dbReference type="NCBI Taxonomy" id="1314802"/>
    <lineage>
        <taxon>Eukaryota</taxon>
        <taxon>Fungi</taxon>
        <taxon>Dikarya</taxon>
        <taxon>Ascomycota</taxon>
        <taxon>Pezizomycotina</taxon>
        <taxon>Dothideomycetes</taxon>
        <taxon>Pleosporomycetidae</taxon>
        <taxon>Pleosporales</taxon>
        <taxon>Melanommataceae</taxon>
        <taxon>Melanomma</taxon>
    </lineage>
</organism>
<protein>
    <submittedName>
        <fullName evidence="1">Uncharacterized protein</fullName>
    </submittedName>
</protein>
<gene>
    <name evidence="1" type="ORF">K505DRAFT_36231</name>
</gene>
<dbReference type="AlphaFoldDB" id="A0A6A6XCV6"/>
<evidence type="ECO:0000313" key="1">
    <source>
        <dbReference type="EMBL" id="KAF2793745.1"/>
    </source>
</evidence>
<dbReference type="Proteomes" id="UP000799757">
    <property type="component" value="Unassembled WGS sequence"/>
</dbReference>
<accession>A0A6A6XCV6</accession>
<proteinExistence type="predicted"/>
<sequence length="61" mass="7096">MAGEVTSIGKNSPNVFLRYLIDFDLLPFKGRDRYFRGAHIVKHAIFSKQETPSLKHDVRYD</sequence>
<dbReference type="EMBL" id="MU001916">
    <property type="protein sequence ID" value="KAF2793745.1"/>
    <property type="molecule type" value="Genomic_DNA"/>
</dbReference>